<feature type="compositionally biased region" description="Acidic residues" evidence="1">
    <location>
        <begin position="845"/>
        <end position="860"/>
    </location>
</feature>
<feature type="region of interest" description="Disordered" evidence="1">
    <location>
        <begin position="1297"/>
        <end position="1328"/>
    </location>
</feature>
<dbReference type="GO" id="GO:0005930">
    <property type="term" value="C:axoneme"/>
    <property type="evidence" value="ECO:0007669"/>
    <property type="project" value="TreeGrafter"/>
</dbReference>
<feature type="region of interest" description="Disordered" evidence="1">
    <location>
        <begin position="1190"/>
        <end position="1212"/>
    </location>
</feature>
<feature type="region of interest" description="Disordered" evidence="1">
    <location>
        <begin position="273"/>
        <end position="305"/>
    </location>
</feature>
<feature type="compositionally biased region" description="Basic and acidic residues" evidence="1">
    <location>
        <begin position="797"/>
        <end position="807"/>
    </location>
</feature>
<dbReference type="PANTHER" id="PTHR23005:SF4">
    <property type="entry name" value="OXYGEN-REGULATED PROTEIN 1"/>
    <property type="match status" value="1"/>
</dbReference>
<name>A0A3Q3K730_MONAL</name>
<feature type="compositionally biased region" description="Acidic residues" evidence="1">
    <location>
        <begin position="677"/>
        <end position="686"/>
    </location>
</feature>
<feature type="region of interest" description="Disordered" evidence="1">
    <location>
        <begin position="1"/>
        <end position="28"/>
    </location>
</feature>
<dbReference type="GO" id="GO:0035082">
    <property type="term" value="P:axoneme assembly"/>
    <property type="evidence" value="ECO:0007669"/>
    <property type="project" value="TreeGrafter"/>
</dbReference>
<feature type="region of interest" description="Disordered" evidence="1">
    <location>
        <begin position="353"/>
        <end position="531"/>
    </location>
</feature>
<evidence type="ECO:0000313" key="2">
    <source>
        <dbReference type="Ensembl" id="ENSMALP00000029574.1"/>
    </source>
</evidence>
<evidence type="ECO:0000256" key="1">
    <source>
        <dbReference type="SAM" id="MobiDB-lite"/>
    </source>
</evidence>
<feature type="compositionally biased region" description="Acidic residues" evidence="1">
    <location>
        <begin position="785"/>
        <end position="796"/>
    </location>
</feature>
<protein>
    <submittedName>
        <fullName evidence="2">Uncharacterized protein</fullName>
    </submittedName>
</protein>
<keyword evidence="3" id="KW-1185">Reference proteome</keyword>
<feature type="compositionally biased region" description="Polar residues" evidence="1">
    <location>
        <begin position="1"/>
        <end position="12"/>
    </location>
</feature>
<feature type="compositionally biased region" description="Basic and acidic residues" evidence="1">
    <location>
        <begin position="1035"/>
        <end position="1051"/>
    </location>
</feature>
<feature type="compositionally biased region" description="Basic and acidic residues" evidence="1">
    <location>
        <begin position="888"/>
        <end position="917"/>
    </location>
</feature>
<accession>A0A3Q3K730</accession>
<dbReference type="PANTHER" id="PTHR23005">
    <property type="entry name" value="RETINITIS PIGMENTOSA 1 PROTEIN"/>
    <property type="match status" value="1"/>
</dbReference>
<feature type="region of interest" description="Disordered" evidence="1">
    <location>
        <begin position="1016"/>
        <end position="1095"/>
    </location>
</feature>
<dbReference type="GO" id="GO:0060041">
    <property type="term" value="P:retina development in camera-type eye"/>
    <property type="evidence" value="ECO:0007669"/>
    <property type="project" value="TreeGrafter"/>
</dbReference>
<proteinExistence type="predicted"/>
<dbReference type="Proteomes" id="UP000261600">
    <property type="component" value="Unplaced"/>
</dbReference>
<feature type="compositionally biased region" description="Low complexity" evidence="1">
    <location>
        <begin position="423"/>
        <end position="437"/>
    </location>
</feature>
<feature type="compositionally biased region" description="Polar residues" evidence="1">
    <location>
        <begin position="920"/>
        <end position="932"/>
    </location>
</feature>
<feature type="compositionally biased region" description="Basic residues" evidence="1">
    <location>
        <begin position="368"/>
        <end position="388"/>
    </location>
</feature>
<feature type="region of interest" description="Disordered" evidence="1">
    <location>
        <begin position="677"/>
        <end position="957"/>
    </location>
</feature>
<feature type="compositionally biased region" description="Polar residues" evidence="1">
    <location>
        <begin position="293"/>
        <end position="305"/>
    </location>
</feature>
<reference evidence="2" key="2">
    <citation type="submission" date="2025-09" db="UniProtKB">
        <authorList>
            <consortium name="Ensembl"/>
        </authorList>
    </citation>
    <scope>IDENTIFICATION</scope>
</reference>
<feature type="compositionally biased region" description="Basic and acidic residues" evidence="1">
    <location>
        <begin position="511"/>
        <end position="520"/>
    </location>
</feature>
<dbReference type="Ensembl" id="ENSMALT00000030102.1">
    <property type="protein sequence ID" value="ENSMALP00000029574.1"/>
    <property type="gene ID" value="ENSMALG00000020464.1"/>
</dbReference>
<feature type="compositionally biased region" description="Basic and acidic residues" evidence="1">
    <location>
        <begin position="775"/>
        <end position="784"/>
    </location>
</feature>
<feature type="compositionally biased region" description="Basic and acidic residues" evidence="1">
    <location>
        <begin position="445"/>
        <end position="468"/>
    </location>
</feature>
<dbReference type="STRING" id="43700.ENSMALP00000029574"/>
<reference evidence="2" key="1">
    <citation type="submission" date="2025-08" db="UniProtKB">
        <authorList>
            <consortium name="Ensembl"/>
        </authorList>
    </citation>
    <scope>IDENTIFICATION</scope>
</reference>
<feature type="compositionally biased region" description="Polar residues" evidence="1">
    <location>
        <begin position="93"/>
        <end position="110"/>
    </location>
</feature>
<organism evidence="2 3">
    <name type="scientific">Monopterus albus</name>
    <name type="common">Swamp eel</name>
    <dbReference type="NCBI Taxonomy" id="43700"/>
    <lineage>
        <taxon>Eukaryota</taxon>
        <taxon>Metazoa</taxon>
        <taxon>Chordata</taxon>
        <taxon>Craniata</taxon>
        <taxon>Vertebrata</taxon>
        <taxon>Euteleostomi</taxon>
        <taxon>Actinopterygii</taxon>
        <taxon>Neopterygii</taxon>
        <taxon>Teleostei</taxon>
        <taxon>Neoteleostei</taxon>
        <taxon>Acanthomorphata</taxon>
        <taxon>Anabantaria</taxon>
        <taxon>Synbranchiformes</taxon>
        <taxon>Synbranchidae</taxon>
        <taxon>Monopterus</taxon>
    </lineage>
</organism>
<feature type="region of interest" description="Disordered" evidence="1">
    <location>
        <begin position="604"/>
        <end position="632"/>
    </location>
</feature>
<feature type="compositionally biased region" description="Polar residues" evidence="1">
    <location>
        <begin position="353"/>
        <end position="363"/>
    </location>
</feature>
<dbReference type="GO" id="GO:0042461">
    <property type="term" value="P:photoreceptor cell development"/>
    <property type="evidence" value="ECO:0007669"/>
    <property type="project" value="TreeGrafter"/>
</dbReference>
<feature type="region of interest" description="Disordered" evidence="1">
    <location>
        <begin position="91"/>
        <end position="110"/>
    </location>
</feature>
<sequence>MKAQLHQLNGTKVNHHHMSTNTCGGPDNERHTCIVPQDDDIEKSFRVNQDGSMTVEMKVHLTVKEEEMLHWTTTLIRSSLSKRTVCASVSELGKSSPNSNNAIAKDSSSINEDEIKEKNYPAGVGKGVTFNSELVHDGYTSTALGKEKTSVKRAPTPAPQYVRKTASVESMKMVTESRVQENTMGHYSYMKRMADGESSEGSCILRHNSSNNQSITAPQQTVSTGASSKGFHCPIRSSGVAEVLQIQSNGVEVTETVMHIYANQGCYNNNSANEEYSTDGVPLHGSTPVPDSKPSTESGQCSSSSNCDIDFSCWSTIANSQQRQKEDMLSLSLEPKTATLTFTNNLSLVTENEAQTATNPQSEETVKKIKTPKCRKSKKMIKPSKNHRSSTSTNSSDKKQKESIISLSKNNKHSSTHKLSSNASMGKRSWSSSGSAKNGQKRKGSNKEKDKPESKKSIKDKMIPRKDSSLLVNTKHLKGSPLKRQNITEAAARDNGQNVNIPTGRPRVKKKMPDILEPKKSRLPGKKKVSNPKIITENKISSSKKSLELGESVLVPSLNPTPSEIRTYVENWLENVPKVVTENDVEGNIFEERDEGEEVENIVQEQEEEEKVQEEEEAEAVTENDVEEEVQEVTEDIEKEVQNITDAMGEKEKVDEVTVRNDEKEAEVVIENNLEEEVQEVNEETEEIKGAQNIPDELKEKEEVDVVTEGDDEEEEEPDEVNEETDEEKEVENLVEEADEEEEGEEEQKEEEEEMNVVIEERDEEEDKTGVISEENNKEEGEKQEQEEEHYEEDRYEIDNTEKRMIPDEEEEAVDTDKNVGEEQKCDEVEQSRKELEKIEKCLEEESVEEREAAEEIEIEENMKAGQMEDVEWREDDKENVMNEGLDQVEKQESQNEAEEKNTAKDVDSYTDAKDCTIHNAKSPTKSLSNGQCEDAKGNGIETVDEPEKDGRGEHHEETICSLPHPVEISQELLDFINYALQSSSLIFTSDAQGNFRIEPDYAVVQTKKIAIPKSRKDSPYGLSCLPSPSTSDLSDYRPETSDSGGHKTQESVDIVTESGEEASERPFPVYRYKTDIPSGKTNMERTKSKLSASNSEVLQRLKSAENFSAHDSQTKTLKEDLSYFSAASSLNADAEAAPEATQCISFSSEKDSTEGVLIEQGRWLLKENHLIRKSPPVCLGMYGNLDSTSIDTGQENSNEDSPHHYKTPHNPLAVISSSGLEEMAKPQTPKCTYYYMPHGSDSDPFLDDSSVKSSKKDSSVKGRGFRVSPTIATSEAWANKNGSLSSFTSVEFKIPDRKVHPEGEPSVVTQARRASSGGGRVLQPQESQDTLHVGCGQYCPIL</sequence>
<feature type="compositionally biased region" description="Basic and acidic residues" evidence="1">
    <location>
        <begin position="815"/>
        <end position="844"/>
    </location>
</feature>
<feature type="compositionally biased region" description="Acidic residues" evidence="1">
    <location>
        <begin position="705"/>
        <end position="767"/>
    </location>
</feature>
<feature type="compositionally biased region" description="Basic residues" evidence="1">
    <location>
        <begin position="521"/>
        <end position="530"/>
    </location>
</feature>
<evidence type="ECO:0000313" key="3">
    <source>
        <dbReference type="Proteomes" id="UP000261600"/>
    </source>
</evidence>